<name>A0ABT1Y7V3_9FIRM</name>
<dbReference type="CDD" id="cd03443">
    <property type="entry name" value="PaaI_thioesterase"/>
    <property type="match status" value="1"/>
</dbReference>
<comment type="caution">
    <text evidence="3">The sequence shown here is derived from an EMBL/GenBank/DDBJ whole genome shotgun (WGS) entry which is preliminary data.</text>
</comment>
<dbReference type="NCBIfam" id="TIGR00369">
    <property type="entry name" value="unchar_dom_1"/>
    <property type="match status" value="1"/>
</dbReference>
<evidence type="ECO:0000313" key="4">
    <source>
        <dbReference type="Proteomes" id="UP001524944"/>
    </source>
</evidence>
<dbReference type="SUPFAM" id="SSF54637">
    <property type="entry name" value="Thioesterase/thiol ester dehydrase-isomerase"/>
    <property type="match status" value="1"/>
</dbReference>
<evidence type="ECO:0000313" key="3">
    <source>
        <dbReference type="EMBL" id="MCR6546957.1"/>
    </source>
</evidence>
<sequence length="144" mass="16126">MDYNKIRDLINSKDKFLMNHGIRVVKMDKGYAEVEMEIEDHNLNSFGILHGGVYYTLADSIAGLAAISCGISSVTLSGSLNFISSVKRGKIIAIAEEINRRRKIGIYEVKIYDQEHILAAEGTFTMYFTGHALDWATIFNSVMI</sequence>
<dbReference type="InterPro" id="IPR006683">
    <property type="entry name" value="Thioestr_dom"/>
</dbReference>
<evidence type="ECO:0000259" key="2">
    <source>
        <dbReference type="Pfam" id="PF03061"/>
    </source>
</evidence>
<dbReference type="Pfam" id="PF03061">
    <property type="entry name" value="4HBT"/>
    <property type="match status" value="1"/>
</dbReference>
<dbReference type="RefSeq" id="WP_089610538.1">
    <property type="nucleotide sequence ID" value="NZ_CP022121.1"/>
</dbReference>
<keyword evidence="1" id="KW-0378">Hydrolase</keyword>
<dbReference type="Proteomes" id="UP001524944">
    <property type="component" value="Unassembled WGS sequence"/>
</dbReference>
<dbReference type="PANTHER" id="PTHR42856">
    <property type="entry name" value="ACYL-COENZYME A THIOESTERASE PAAI"/>
    <property type="match status" value="1"/>
</dbReference>
<proteinExistence type="predicted"/>
<dbReference type="EMBL" id="JANPWE010000014">
    <property type="protein sequence ID" value="MCR6546957.1"/>
    <property type="molecule type" value="Genomic_DNA"/>
</dbReference>
<reference evidence="3 4" key="1">
    <citation type="submission" date="2022-08" db="EMBL/GenBank/DDBJ databases">
        <title>Proteogenomics of the novel Dehalobacterium formicoaceticum strain EZ94 highlights a key role of methyltransferases during anaerobic dichloromethane degradation.</title>
        <authorList>
            <person name="Wasmund K."/>
        </authorList>
    </citation>
    <scope>NUCLEOTIDE SEQUENCE [LARGE SCALE GENOMIC DNA]</scope>
    <source>
        <strain evidence="3 4">EZ94</strain>
    </source>
</reference>
<dbReference type="InterPro" id="IPR052723">
    <property type="entry name" value="Acyl-CoA_thioesterase_PaaI"/>
</dbReference>
<dbReference type="InterPro" id="IPR029069">
    <property type="entry name" value="HotDog_dom_sf"/>
</dbReference>
<dbReference type="PANTHER" id="PTHR42856:SF1">
    <property type="entry name" value="ACYL-COENZYME A THIOESTERASE PAAI"/>
    <property type="match status" value="1"/>
</dbReference>
<keyword evidence="4" id="KW-1185">Reference proteome</keyword>
<dbReference type="InterPro" id="IPR003736">
    <property type="entry name" value="PAAI_dom"/>
</dbReference>
<feature type="domain" description="Thioesterase" evidence="2">
    <location>
        <begin position="46"/>
        <end position="118"/>
    </location>
</feature>
<organism evidence="3 4">
    <name type="scientific">Dehalobacterium formicoaceticum</name>
    <dbReference type="NCBI Taxonomy" id="51515"/>
    <lineage>
        <taxon>Bacteria</taxon>
        <taxon>Bacillati</taxon>
        <taxon>Bacillota</taxon>
        <taxon>Clostridia</taxon>
        <taxon>Eubacteriales</taxon>
        <taxon>Peptococcaceae</taxon>
        <taxon>Dehalobacterium</taxon>
    </lineage>
</organism>
<gene>
    <name evidence="3" type="ORF">NVS47_15805</name>
</gene>
<accession>A0ABT1Y7V3</accession>
<protein>
    <submittedName>
        <fullName evidence="3">PaaI family thioesterase</fullName>
    </submittedName>
</protein>
<dbReference type="Gene3D" id="3.10.129.10">
    <property type="entry name" value="Hotdog Thioesterase"/>
    <property type="match status" value="1"/>
</dbReference>
<evidence type="ECO:0000256" key="1">
    <source>
        <dbReference type="ARBA" id="ARBA00022801"/>
    </source>
</evidence>